<evidence type="ECO:0000256" key="2">
    <source>
        <dbReference type="ARBA" id="ARBA00022723"/>
    </source>
</evidence>
<accession>A0A7L1WVQ1</accession>
<dbReference type="GO" id="GO:0000981">
    <property type="term" value="F:DNA-binding transcription factor activity, RNA polymerase II-specific"/>
    <property type="evidence" value="ECO:0007669"/>
    <property type="project" value="TreeGrafter"/>
</dbReference>
<comment type="subcellular location">
    <subcellularLocation>
        <location evidence="1">Nucleus</location>
    </subcellularLocation>
</comment>
<evidence type="ECO:0000313" key="9">
    <source>
        <dbReference type="EMBL" id="NXP01700.1"/>
    </source>
</evidence>
<dbReference type="GO" id="GO:0000978">
    <property type="term" value="F:RNA polymerase II cis-regulatory region sequence-specific DNA binding"/>
    <property type="evidence" value="ECO:0007669"/>
    <property type="project" value="TreeGrafter"/>
</dbReference>
<dbReference type="PROSITE" id="PS50157">
    <property type="entry name" value="ZINC_FINGER_C2H2_2"/>
    <property type="match status" value="1"/>
</dbReference>
<keyword evidence="10" id="KW-1185">Reference proteome</keyword>
<comment type="caution">
    <text evidence="9">The sequence shown here is derived from an EMBL/GenBank/DDBJ whole genome shotgun (WGS) entry which is preliminary data.</text>
</comment>
<evidence type="ECO:0000256" key="5">
    <source>
        <dbReference type="ARBA" id="ARBA00022833"/>
    </source>
</evidence>
<dbReference type="Gene3D" id="3.30.160.60">
    <property type="entry name" value="Classic Zinc Finger"/>
    <property type="match status" value="1"/>
</dbReference>
<reference evidence="9 10" key="1">
    <citation type="submission" date="2019-09" db="EMBL/GenBank/DDBJ databases">
        <title>Bird 10,000 Genomes (B10K) Project - Family phase.</title>
        <authorList>
            <person name="Zhang G."/>
        </authorList>
    </citation>
    <scope>NUCLEOTIDE SEQUENCE [LARGE SCALE GENOMIC DNA]</scope>
    <source>
        <strain evidence="9">B10K-DU-002-20</strain>
        <tissue evidence="9">Muscle</tissue>
    </source>
</reference>
<evidence type="ECO:0000256" key="3">
    <source>
        <dbReference type="ARBA" id="ARBA00022737"/>
    </source>
</evidence>
<evidence type="ECO:0000256" key="7">
    <source>
        <dbReference type="PROSITE-ProRule" id="PRU00042"/>
    </source>
</evidence>
<dbReference type="PANTHER" id="PTHR23226">
    <property type="entry name" value="ZINC FINGER AND SCAN DOMAIN-CONTAINING"/>
    <property type="match status" value="1"/>
</dbReference>
<feature type="domain" description="C2H2-type" evidence="8">
    <location>
        <begin position="17"/>
        <end position="44"/>
    </location>
</feature>
<dbReference type="OrthoDB" id="9439903at2759"/>
<dbReference type="InterPro" id="IPR013087">
    <property type="entry name" value="Znf_C2H2_type"/>
</dbReference>
<feature type="non-terminal residue" evidence="9">
    <location>
        <position position="52"/>
    </location>
</feature>
<evidence type="ECO:0000259" key="8">
    <source>
        <dbReference type="PROSITE" id="PS50157"/>
    </source>
</evidence>
<proteinExistence type="predicted"/>
<sequence length="52" mass="6024">SSELVVPEQLPGREKPHKCMECGKRFNYCSTLRFHLWVHAGERPYECGECGK</sequence>
<feature type="non-terminal residue" evidence="9">
    <location>
        <position position="1"/>
    </location>
</feature>
<name>A0A7L1WVQ1_9PASS</name>
<keyword evidence="4 7" id="KW-0863">Zinc-finger</keyword>
<keyword evidence="3" id="KW-0677">Repeat</keyword>
<dbReference type="Proteomes" id="UP000536092">
    <property type="component" value="Unassembled WGS sequence"/>
</dbReference>
<organism evidence="9 10">
    <name type="scientific">Certhia brachydactyla</name>
    <name type="common">short-toed tree-creeper</name>
    <dbReference type="NCBI Taxonomy" id="73330"/>
    <lineage>
        <taxon>Eukaryota</taxon>
        <taxon>Metazoa</taxon>
        <taxon>Chordata</taxon>
        <taxon>Craniata</taxon>
        <taxon>Vertebrata</taxon>
        <taxon>Euteleostomi</taxon>
        <taxon>Archelosauria</taxon>
        <taxon>Archosauria</taxon>
        <taxon>Dinosauria</taxon>
        <taxon>Saurischia</taxon>
        <taxon>Theropoda</taxon>
        <taxon>Coelurosauria</taxon>
        <taxon>Aves</taxon>
        <taxon>Neognathae</taxon>
        <taxon>Neoaves</taxon>
        <taxon>Telluraves</taxon>
        <taxon>Australaves</taxon>
        <taxon>Passeriformes</taxon>
        <taxon>Certhiidae</taxon>
        <taxon>Certhiinae</taxon>
        <taxon>Certhia</taxon>
    </lineage>
</organism>
<keyword evidence="5" id="KW-0862">Zinc</keyword>
<evidence type="ECO:0000313" key="10">
    <source>
        <dbReference type="Proteomes" id="UP000536092"/>
    </source>
</evidence>
<evidence type="ECO:0000256" key="1">
    <source>
        <dbReference type="ARBA" id="ARBA00004123"/>
    </source>
</evidence>
<keyword evidence="2" id="KW-0479">Metal-binding</keyword>
<dbReference type="FunFam" id="3.30.160.60:FF:001171">
    <property type="entry name" value="Zinc finger protein 236"/>
    <property type="match status" value="1"/>
</dbReference>
<dbReference type="InterPro" id="IPR036236">
    <property type="entry name" value="Znf_C2H2_sf"/>
</dbReference>
<dbReference type="GO" id="GO:0008270">
    <property type="term" value="F:zinc ion binding"/>
    <property type="evidence" value="ECO:0007669"/>
    <property type="project" value="UniProtKB-KW"/>
</dbReference>
<dbReference type="GO" id="GO:0005634">
    <property type="term" value="C:nucleus"/>
    <property type="evidence" value="ECO:0007669"/>
    <property type="project" value="UniProtKB-SubCell"/>
</dbReference>
<evidence type="ECO:0000256" key="4">
    <source>
        <dbReference type="ARBA" id="ARBA00022771"/>
    </source>
</evidence>
<dbReference type="PROSITE" id="PS00028">
    <property type="entry name" value="ZINC_FINGER_C2H2_1"/>
    <property type="match status" value="1"/>
</dbReference>
<keyword evidence="6" id="KW-0539">Nucleus</keyword>
<evidence type="ECO:0000256" key="6">
    <source>
        <dbReference type="ARBA" id="ARBA00023242"/>
    </source>
</evidence>
<gene>
    <name evidence="9" type="primary">Zfp1</name>
    <name evidence="9" type="ORF">CERBRA_R09118</name>
</gene>
<protein>
    <submittedName>
        <fullName evidence="9">ZFP1 protein</fullName>
    </submittedName>
</protein>
<dbReference type="EMBL" id="VXBV01008082">
    <property type="protein sequence ID" value="NXP01700.1"/>
    <property type="molecule type" value="Genomic_DNA"/>
</dbReference>
<dbReference type="SUPFAM" id="SSF57667">
    <property type="entry name" value="beta-beta-alpha zinc fingers"/>
    <property type="match status" value="1"/>
</dbReference>
<dbReference type="PANTHER" id="PTHR23226:SF416">
    <property type="entry name" value="FI01424P"/>
    <property type="match status" value="1"/>
</dbReference>
<dbReference type="AlphaFoldDB" id="A0A7L1WVQ1"/>